<sequence length="147" mass="17698">MKQCQSQPRADPPPHPKRHHLYLLTPCYIHHPHHFTTTKKPLWLELHRLLPHLLVPTHLRHHEIHRRVLWYNMPLNTHLLRHCMQKHNVPRRVPPEPFQHHCLHVRHPMKVLLLHLLCFSSSNNAPNLFQDLLLHALVLHDVRHDSQ</sequence>
<proteinExistence type="predicted"/>
<dbReference type="Proteomes" id="UP001179952">
    <property type="component" value="Unassembled WGS sequence"/>
</dbReference>
<reference evidence="1" key="2">
    <citation type="submission" date="2023-06" db="EMBL/GenBank/DDBJ databases">
        <authorList>
            <person name="Ma L."/>
            <person name="Liu K.-W."/>
            <person name="Li Z."/>
            <person name="Hsiao Y.-Y."/>
            <person name="Qi Y."/>
            <person name="Fu T."/>
            <person name="Tang G."/>
            <person name="Zhang D."/>
            <person name="Sun W.-H."/>
            <person name="Liu D.-K."/>
            <person name="Li Y."/>
            <person name="Chen G.-Z."/>
            <person name="Liu X.-D."/>
            <person name="Liao X.-Y."/>
            <person name="Jiang Y.-T."/>
            <person name="Yu X."/>
            <person name="Hao Y."/>
            <person name="Huang J."/>
            <person name="Zhao X.-W."/>
            <person name="Ke S."/>
            <person name="Chen Y.-Y."/>
            <person name="Wu W.-L."/>
            <person name="Hsu J.-L."/>
            <person name="Lin Y.-F."/>
            <person name="Huang M.-D."/>
            <person name="Li C.-Y."/>
            <person name="Huang L."/>
            <person name="Wang Z.-W."/>
            <person name="Zhao X."/>
            <person name="Zhong W.-Y."/>
            <person name="Peng D.-H."/>
            <person name="Ahmad S."/>
            <person name="Lan S."/>
            <person name="Zhang J.-S."/>
            <person name="Tsai W.-C."/>
            <person name="Van De Peer Y."/>
            <person name="Liu Z.-J."/>
        </authorList>
    </citation>
    <scope>NUCLEOTIDE SEQUENCE</scope>
    <source>
        <strain evidence="1">SCP</strain>
        <tissue evidence="1">Leaves</tissue>
    </source>
</reference>
<gene>
    <name evidence="1" type="ORF">QJS04_geneDACA013156</name>
</gene>
<keyword evidence="2" id="KW-1185">Reference proteome</keyword>
<protein>
    <submittedName>
        <fullName evidence="1">Uncharacterized protein</fullName>
    </submittedName>
</protein>
<evidence type="ECO:0000313" key="2">
    <source>
        <dbReference type="Proteomes" id="UP001179952"/>
    </source>
</evidence>
<evidence type="ECO:0000313" key="1">
    <source>
        <dbReference type="EMBL" id="KAK1272667.1"/>
    </source>
</evidence>
<dbReference type="AlphaFoldDB" id="A0AAV9B8A5"/>
<reference evidence="1" key="1">
    <citation type="journal article" date="2023" name="Nat. Commun.">
        <title>Diploid and tetraploid genomes of Acorus and the evolution of monocots.</title>
        <authorList>
            <person name="Ma L."/>
            <person name="Liu K.W."/>
            <person name="Li Z."/>
            <person name="Hsiao Y.Y."/>
            <person name="Qi Y."/>
            <person name="Fu T."/>
            <person name="Tang G.D."/>
            <person name="Zhang D."/>
            <person name="Sun W.H."/>
            <person name="Liu D.K."/>
            <person name="Li Y."/>
            <person name="Chen G.Z."/>
            <person name="Liu X.D."/>
            <person name="Liao X.Y."/>
            <person name="Jiang Y.T."/>
            <person name="Yu X."/>
            <person name="Hao Y."/>
            <person name="Huang J."/>
            <person name="Zhao X.W."/>
            <person name="Ke S."/>
            <person name="Chen Y.Y."/>
            <person name="Wu W.L."/>
            <person name="Hsu J.L."/>
            <person name="Lin Y.F."/>
            <person name="Huang M.D."/>
            <person name="Li C.Y."/>
            <person name="Huang L."/>
            <person name="Wang Z.W."/>
            <person name="Zhao X."/>
            <person name="Zhong W.Y."/>
            <person name="Peng D.H."/>
            <person name="Ahmad S."/>
            <person name="Lan S."/>
            <person name="Zhang J.S."/>
            <person name="Tsai W.C."/>
            <person name="Van de Peer Y."/>
            <person name="Liu Z.J."/>
        </authorList>
    </citation>
    <scope>NUCLEOTIDE SEQUENCE</scope>
    <source>
        <strain evidence="1">SCP</strain>
    </source>
</reference>
<organism evidence="1 2">
    <name type="scientific">Acorus gramineus</name>
    <name type="common">Dwarf sweet flag</name>
    <dbReference type="NCBI Taxonomy" id="55184"/>
    <lineage>
        <taxon>Eukaryota</taxon>
        <taxon>Viridiplantae</taxon>
        <taxon>Streptophyta</taxon>
        <taxon>Embryophyta</taxon>
        <taxon>Tracheophyta</taxon>
        <taxon>Spermatophyta</taxon>
        <taxon>Magnoliopsida</taxon>
        <taxon>Liliopsida</taxon>
        <taxon>Acoraceae</taxon>
        <taxon>Acorus</taxon>
    </lineage>
</organism>
<comment type="caution">
    <text evidence="1">The sequence shown here is derived from an EMBL/GenBank/DDBJ whole genome shotgun (WGS) entry which is preliminary data.</text>
</comment>
<name>A0AAV9B8A5_ACOGR</name>
<dbReference type="EMBL" id="JAUJYN010000004">
    <property type="protein sequence ID" value="KAK1272667.1"/>
    <property type="molecule type" value="Genomic_DNA"/>
</dbReference>
<accession>A0AAV9B8A5</accession>